<reference evidence="2" key="1">
    <citation type="journal article" date="2009" name="Environ. Microbiol.">
        <title>The genome of Polaromonas naphthalenivorans strain CJ2, isolated from coal tar-contaminated sediment, reveals physiological and metabolic versatility and evolution through extensive horizontal gene transfer.</title>
        <authorList>
            <person name="Yagi J.M."/>
            <person name="Sims D."/>
            <person name="Brettin T."/>
            <person name="Bruce D."/>
            <person name="Madsen E.L."/>
        </authorList>
    </citation>
    <scope>NUCLEOTIDE SEQUENCE [LARGE SCALE GENOMIC DNA]</scope>
    <source>
        <strain evidence="2">CJ2</strain>
    </source>
</reference>
<dbReference type="AlphaFoldDB" id="A1VQ68"/>
<name>A1VQ68_POLNA</name>
<dbReference type="RefSeq" id="WP_011801874.1">
    <property type="nucleotide sequence ID" value="NC_008781.1"/>
</dbReference>
<sequence length="252" mass="27566">MIKSYFVDGDKGGVGKSFVSRCLVDSFINHEVSGMPKIDKLIVIDADPMNPDVVCDNGYKNEAVNNIHVIGLQRPIKSEDDWLNLINELAETQINETDKIRLVFSLPSAAGLYITESVLSLMALMNPTPIWVMGIDASSTNQLEARVGKSPMFYQNGVVLINLKHGPGKAFEFWDKSSIRKTLLSGVDYAWSELELPAMMPRAAELIGSMPLHMVIDKGNLPGSGVAIGTRTVAQTYRGIAGRKLAVLESSR</sequence>
<dbReference type="HOGENOM" id="CLU_1102042_0_0_4"/>
<accession>A1VQ68</accession>
<dbReference type="OrthoDB" id="69313at2"/>
<gene>
    <name evidence="1" type="ordered locus">Pnap_2492</name>
</gene>
<dbReference type="STRING" id="365044.Pnap_2492"/>
<evidence type="ECO:0008006" key="3">
    <source>
        <dbReference type="Google" id="ProtNLM"/>
    </source>
</evidence>
<organism evidence="1 2">
    <name type="scientific">Polaromonas naphthalenivorans (strain CJ2)</name>
    <dbReference type="NCBI Taxonomy" id="365044"/>
    <lineage>
        <taxon>Bacteria</taxon>
        <taxon>Pseudomonadati</taxon>
        <taxon>Pseudomonadota</taxon>
        <taxon>Betaproteobacteria</taxon>
        <taxon>Burkholderiales</taxon>
        <taxon>Comamonadaceae</taxon>
        <taxon>Polaromonas</taxon>
    </lineage>
</organism>
<protein>
    <recommendedName>
        <fullName evidence="3">CobQ/CobB/MinD/ParA nucleotide binding domain-containing protein</fullName>
    </recommendedName>
</protein>
<proteinExistence type="predicted"/>
<dbReference type="KEGG" id="pna:Pnap_2492"/>
<dbReference type="Proteomes" id="UP000000644">
    <property type="component" value="Chromosome"/>
</dbReference>
<keyword evidence="2" id="KW-1185">Reference proteome</keyword>
<evidence type="ECO:0000313" key="1">
    <source>
        <dbReference type="EMBL" id="ABM37796.1"/>
    </source>
</evidence>
<dbReference type="EMBL" id="CP000529">
    <property type="protein sequence ID" value="ABM37796.1"/>
    <property type="molecule type" value="Genomic_DNA"/>
</dbReference>
<evidence type="ECO:0000313" key="2">
    <source>
        <dbReference type="Proteomes" id="UP000000644"/>
    </source>
</evidence>